<dbReference type="AlphaFoldDB" id="A0A9W6SL13"/>
<reference evidence="1" key="1">
    <citation type="submission" date="2023-03" db="EMBL/GenBank/DDBJ databases">
        <title>Actinorhabdospora filicis NBRC 111898.</title>
        <authorList>
            <person name="Ichikawa N."/>
            <person name="Sato H."/>
            <person name="Tonouchi N."/>
        </authorList>
    </citation>
    <scope>NUCLEOTIDE SEQUENCE</scope>
    <source>
        <strain evidence="1">NBRC 111898</strain>
    </source>
</reference>
<protein>
    <submittedName>
        <fullName evidence="1">Uncharacterized protein</fullName>
    </submittedName>
</protein>
<dbReference type="Proteomes" id="UP001165079">
    <property type="component" value="Unassembled WGS sequence"/>
</dbReference>
<dbReference type="RefSeq" id="WP_285663046.1">
    <property type="nucleotide sequence ID" value="NZ_BSTX01000002.1"/>
</dbReference>
<evidence type="ECO:0000313" key="1">
    <source>
        <dbReference type="EMBL" id="GLZ77865.1"/>
    </source>
</evidence>
<comment type="caution">
    <text evidence="1">The sequence shown here is derived from an EMBL/GenBank/DDBJ whole genome shotgun (WGS) entry which is preliminary data.</text>
</comment>
<dbReference type="EMBL" id="BSTX01000002">
    <property type="protein sequence ID" value="GLZ77865.1"/>
    <property type="molecule type" value="Genomic_DNA"/>
</dbReference>
<evidence type="ECO:0000313" key="2">
    <source>
        <dbReference type="Proteomes" id="UP001165079"/>
    </source>
</evidence>
<name>A0A9W6SL13_9ACTN</name>
<keyword evidence="2" id="KW-1185">Reference proteome</keyword>
<accession>A0A9W6SL13</accession>
<proteinExistence type="predicted"/>
<organism evidence="1 2">
    <name type="scientific">Actinorhabdospora filicis</name>
    <dbReference type="NCBI Taxonomy" id="1785913"/>
    <lineage>
        <taxon>Bacteria</taxon>
        <taxon>Bacillati</taxon>
        <taxon>Actinomycetota</taxon>
        <taxon>Actinomycetes</taxon>
        <taxon>Micromonosporales</taxon>
        <taxon>Micromonosporaceae</taxon>
        <taxon>Actinorhabdospora</taxon>
    </lineage>
</organism>
<gene>
    <name evidence="1" type="ORF">Afil01_26720</name>
</gene>
<sequence length="106" mass="12094">MEEALIGQWRAKYYGAMEDAAVVFAADGTGFAEHARPMVEEREHFTWRAEGDRLRLVFHRFTYSVGDVIEDDEPMAGEWAGAWRIEGAELVLEPALNDDDRYTRVG</sequence>